<feature type="domain" description="Polysaccharide pyruvyl transferase" evidence="1">
    <location>
        <begin position="19"/>
        <end position="197"/>
    </location>
</feature>
<comment type="caution">
    <text evidence="2">The sequence shown here is derived from an EMBL/GenBank/DDBJ whole genome shotgun (WGS) entry which is preliminary data.</text>
</comment>
<dbReference type="RefSeq" id="WP_160374485.1">
    <property type="nucleotide sequence ID" value="NZ_WSTB01000004.1"/>
</dbReference>
<evidence type="ECO:0000313" key="2">
    <source>
        <dbReference type="EMBL" id="MWB94509.1"/>
    </source>
</evidence>
<protein>
    <submittedName>
        <fullName evidence="2">Polysaccharide pyruvyl transferase family protein</fullName>
    </submittedName>
</protein>
<dbReference type="InterPro" id="IPR007345">
    <property type="entry name" value="Polysacch_pyruvyl_Trfase"/>
</dbReference>
<dbReference type="Proteomes" id="UP000471501">
    <property type="component" value="Unassembled WGS sequence"/>
</dbReference>
<dbReference type="EMBL" id="WSTB01000004">
    <property type="protein sequence ID" value="MWB94509.1"/>
    <property type="molecule type" value="Genomic_DNA"/>
</dbReference>
<proteinExistence type="predicted"/>
<evidence type="ECO:0000259" key="1">
    <source>
        <dbReference type="Pfam" id="PF04230"/>
    </source>
</evidence>
<accession>A0A6I4NS60</accession>
<keyword evidence="2" id="KW-0808">Transferase</keyword>
<name>A0A6I4NS60_9FLAO</name>
<evidence type="ECO:0000313" key="3">
    <source>
        <dbReference type="Proteomes" id="UP000471501"/>
    </source>
</evidence>
<gene>
    <name evidence="2" type="ORF">GON26_09045</name>
</gene>
<reference evidence="2 3" key="1">
    <citation type="submission" date="2019-12" db="EMBL/GenBank/DDBJ databases">
        <authorList>
            <person name="Kim Y.S."/>
        </authorList>
    </citation>
    <scope>NUCLEOTIDE SEQUENCE [LARGE SCALE GENOMIC DNA]</scope>
    <source>
        <strain evidence="2 3">GA093</strain>
    </source>
</reference>
<sequence>MKIIFLYWCSLKRSDHRDNYGDLLSKYIIKKLSKGIVIKVKYPSSRIYNFFVKNYISIGSIINTASVNTIVWGSGIIKKNDNVRNARFLAVRGPLTRKRIIDLGYEAPEVYGDPAILLPILFKNNQVVKKFEIGIIPHYVDFEEVQDFFKNESRIKVIDLLTLNVETTTNEILECSNIISSSLHGLIVSHSYNIPAMWNKFSNKLSGDNIKFYDYFESVGINYSEELANEVQNLSFEFIKNLIVENKEILLPNKELLEFRQNELLKACPFNK</sequence>
<dbReference type="AlphaFoldDB" id="A0A6I4NS60"/>
<dbReference type="Pfam" id="PF04230">
    <property type="entry name" value="PS_pyruv_trans"/>
    <property type="match status" value="1"/>
</dbReference>
<organism evidence="2 3">
    <name type="scientific">Flavobacterium hydrocarbonoxydans</name>
    <dbReference type="NCBI Taxonomy" id="2683249"/>
    <lineage>
        <taxon>Bacteria</taxon>
        <taxon>Pseudomonadati</taxon>
        <taxon>Bacteroidota</taxon>
        <taxon>Flavobacteriia</taxon>
        <taxon>Flavobacteriales</taxon>
        <taxon>Flavobacteriaceae</taxon>
        <taxon>Flavobacterium</taxon>
    </lineage>
</organism>
<dbReference type="GO" id="GO:0016740">
    <property type="term" value="F:transferase activity"/>
    <property type="evidence" value="ECO:0007669"/>
    <property type="project" value="UniProtKB-KW"/>
</dbReference>
<keyword evidence="3" id="KW-1185">Reference proteome</keyword>